<evidence type="ECO:0000313" key="2">
    <source>
        <dbReference type="Proteomes" id="UP000030687"/>
    </source>
</evidence>
<protein>
    <submittedName>
        <fullName evidence="1">Uncharacterized protein</fullName>
    </submittedName>
</protein>
<gene>
    <name evidence="1" type="ORF">CICLE_v10013142mg</name>
</gene>
<dbReference type="InParanoid" id="V4UW59"/>
<dbReference type="EMBL" id="KI536861">
    <property type="protein sequence ID" value="ESR43949.1"/>
    <property type="molecule type" value="Genomic_DNA"/>
</dbReference>
<reference evidence="1 2" key="1">
    <citation type="submission" date="2013-10" db="EMBL/GenBank/DDBJ databases">
        <authorList>
            <consortium name="International Citrus Genome Consortium"/>
            <person name="Jenkins J."/>
            <person name="Schmutz J."/>
            <person name="Prochnik S."/>
            <person name="Rokhsar D."/>
            <person name="Gmitter F."/>
            <person name="Ollitrault P."/>
            <person name="Machado M."/>
            <person name="Talon M."/>
            <person name="Wincker P."/>
            <person name="Jaillon O."/>
            <person name="Morgante M."/>
        </authorList>
    </citation>
    <scope>NUCLEOTIDE SEQUENCE</scope>
    <source>
        <strain evidence="2">cv. Clemenules</strain>
    </source>
</reference>
<keyword evidence="2" id="KW-1185">Reference proteome</keyword>
<dbReference type="KEGG" id="cic:CICLE_v10013142mg"/>
<name>V4UW59_CITCL</name>
<sequence>MLLTHRRHLTFTVLHLHHHRHPAPNCSIRLLHHLLGTITITLHPLLLQRLRAPPVPHLLITMIPTGQRRLGTALLILPLPRTSMQAAGNTYIYSKLNKIFFFFLFPLCDGSCMVWYH</sequence>
<evidence type="ECO:0000313" key="1">
    <source>
        <dbReference type="EMBL" id="ESR43949.1"/>
    </source>
</evidence>
<dbReference type="Gramene" id="ESR43949">
    <property type="protein sequence ID" value="ESR43949"/>
    <property type="gene ID" value="CICLE_v10013142mg"/>
</dbReference>
<organism evidence="1 2">
    <name type="scientific">Citrus clementina</name>
    <name type="common">Clementine</name>
    <name type="synonym">Citrus deliciosa x Citrus sinensis</name>
    <dbReference type="NCBI Taxonomy" id="85681"/>
    <lineage>
        <taxon>Eukaryota</taxon>
        <taxon>Viridiplantae</taxon>
        <taxon>Streptophyta</taxon>
        <taxon>Embryophyta</taxon>
        <taxon>Tracheophyta</taxon>
        <taxon>Spermatophyta</taxon>
        <taxon>Magnoliopsida</taxon>
        <taxon>eudicotyledons</taxon>
        <taxon>Gunneridae</taxon>
        <taxon>Pentapetalae</taxon>
        <taxon>rosids</taxon>
        <taxon>malvids</taxon>
        <taxon>Sapindales</taxon>
        <taxon>Rutaceae</taxon>
        <taxon>Aurantioideae</taxon>
        <taxon>Citrus</taxon>
    </lineage>
</organism>
<accession>V4UW59</accession>
<proteinExistence type="predicted"/>
<dbReference type="Proteomes" id="UP000030687">
    <property type="component" value="Unassembled WGS sequence"/>
</dbReference>
<dbReference type="AlphaFoldDB" id="V4UW59"/>